<dbReference type="AlphaFoldDB" id="A0A8H3U0J5"/>
<feature type="compositionally biased region" description="Low complexity" evidence="1">
    <location>
        <begin position="28"/>
        <end position="45"/>
    </location>
</feature>
<evidence type="ECO:0000313" key="2">
    <source>
        <dbReference type="EMBL" id="KAE9961063.1"/>
    </source>
</evidence>
<accession>A0A8H3U0J5</accession>
<feature type="non-terminal residue" evidence="2">
    <location>
        <position position="326"/>
    </location>
</feature>
<gene>
    <name evidence="2" type="ORF">EG328_008420</name>
</gene>
<dbReference type="Proteomes" id="UP000447873">
    <property type="component" value="Unassembled WGS sequence"/>
</dbReference>
<feature type="compositionally biased region" description="Polar residues" evidence="1">
    <location>
        <begin position="99"/>
        <end position="118"/>
    </location>
</feature>
<evidence type="ECO:0000256" key="1">
    <source>
        <dbReference type="SAM" id="MobiDB-lite"/>
    </source>
</evidence>
<dbReference type="Pfam" id="PF12511">
    <property type="entry name" value="DUF3716"/>
    <property type="match status" value="1"/>
</dbReference>
<dbReference type="EMBL" id="WNWS01004755">
    <property type="protein sequence ID" value="KAE9961063.1"/>
    <property type="molecule type" value="Genomic_DNA"/>
</dbReference>
<organism evidence="2 3">
    <name type="scientific">Venturia inaequalis</name>
    <name type="common">Apple scab fungus</name>
    <dbReference type="NCBI Taxonomy" id="5025"/>
    <lineage>
        <taxon>Eukaryota</taxon>
        <taxon>Fungi</taxon>
        <taxon>Dikarya</taxon>
        <taxon>Ascomycota</taxon>
        <taxon>Pezizomycotina</taxon>
        <taxon>Dothideomycetes</taxon>
        <taxon>Pleosporomycetidae</taxon>
        <taxon>Venturiales</taxon>
        <taxon>Venturiaceae</taxon>
        <taxon>Venturia</taxon>
    </lineage>
</organism>
<evidence type="ECO:0000313" key="3">
    <source>
        <dbReference type="Proteomes" id="UP000447873"/>
    </source>
</evidence>
<proteinExistence type="predicted"/>
<reference evidence="2 3" key="1">
    <citation type="submission" date="2018-12" db="EMBL/GenBank/DDBJ databases">
        <title>Venturia inaequalis Genome Resource.</title>
        <authorList>
            <person name="Lichtner F.J."/>
        </authorList>
    </citation>
    <scope>NUCLEOTIDE SEQUENCE [LARGE SCALE GENOMIC DNA]</scope>
    <source>
        <strain evidence="2 3">120213</strain>
    </source>
</reference>
<comment type="caution">
    <text evidence="2">The sequence shown here is derived from an EMBL/GenBank/DDBJ whole genome shotgun (WGS) entry which is preliminary data.</text>
</comment>
<feature type="region of interest" description="Disordered" evidence="1">
    <location>
        <begin position="1"/>
        <end position="118"/>
    </location>
</feature>
<sequence>CSRRNDENGVVGEADLSGNPGNSGNKRPAPNNSSSPASDSAPSTNRIRRNAGQASGPPGRQNLPGSLPGSLGASSGASFPFGSSNAPANAGNPRAPSGQNSPSGPRSPAQTGPDPENQTVFLVPTEVMAIRSTSRLQKMMDLFTGEPKSLGNMRELYHALLALAENDRTRNLLPPHLLDIVDPYAGSASPNYPTRDAEWRDGPSWGVEGELVGFTKNSPRYHQNHIGAIFGQMAAGFVPLEKMCNNCAQGNTRPFRRCGIAHGIIGGAKERMKWCGACPNCRFQSRDAIGGTKKGCSYADAENGACTPDGTGRMRKSSGPGFYRRG</sequence>
<name>A0A8H3U0J5_VENIN</name>
<protein>
    <submittedName>
        <fullName evidence="2">Uncharacterized protein</fullName>
    </submittedName>
</protein>
<dbReference type="InterPro" id="IPR022190">
    <property type="entry name" value="DUF3716"/>
</dbReference>
<feature type="compositionally biased region" description="Low complexity" evidence="1">
    <location>
        <begin position="63"/>
        <end position="98"/>
    </location>
</feature>